<feature type="transmembrane region" description="Helical" evidence="2">
    <location>
        <begin position="143"/>
        <end position="164"/>
    </location>
</feature>
<evidence type="ECO:0000259" key="4">
    <source>
        <dbReference type="Pfam" id="PF16761"/>
    </source>
</evidence>
<keyword evidence="2" id="KW-0812">Transmembrane</keyword>
<dbReference type="GO" id="GO:0070824">
    <property type="term" value="C:SHREC complex"/>
    <property type="evidence" value="ECO:0007669"/>
    <property type="project" value="InterPro"/>
</dbReference>
<feature type="compositionally biased region" description="Low complexity" evidence="1">
    <location>
        <begin position="680"/>
        <end position="719"/>
    </location>
</feature>
<sequence>MTAQLLPEALGLAVGILVYSLLCIALGLLTAWLVWVHDEGRSYVFLLAVFTTVGGVASIAQQIHTIVRWRDIKLEQHRHTVANVGNPEIALTGGSVNLDLALFYIQFACYGIEALLIFFWCAVLLQSVYQLRALVNTLRYSNAVAKAAAVLFPVVMICLLRIDAIQDNKIAFFVIANLCMSIGLVGGAAMLLAILGQYIYTRRALVSFNFRYGKPSNKYGGQSRASTTTELQPTHNIYDRWLILRLAVGFVALGIFQLVTIMTEVTSQGKNNRSNLGDAADLSLQKAKSDFVFFLPGATPPLVTFIRVGPPGVRRVDDWTTGRLDGTADSSRREGQSWERPEYSSWPVESDSFSQRCAIRTKEPRIHGHRAVGLRSTIRTEPVPFEITKIASWSFGFCQHHQTAPKPMTLARSDGADTGPGYWPTTAPVPASTAKKSAKDTASLEKAPRTKPQMVRLSEDDPRFVEWRVKLGILLKQELCPNPDGKPNIESVTGTELTELVEGNPWYVQFPRGYWLYEKSKHLWVSGFPIKAKLFKSPQEFAVHLIWLLSTSMDYGDCCCAHCNAGNVAKGAAAAEESLIITHEVPKNEKLPLKVTPVPLPQIPGQPVQKHIGAVPRPISTQSTPATTTHNSPAPAGAAVQPQVQAQPCPQSQPPVQPPIHPSPQPPPQVQIQAQPPPQLQTQPHIKAHQPQLQAQPQQTQAPQQPQAQLQPHQQQIQPQPHPSPQLNQWALKSPTMFRAGELVWYQNGTTWRLGMIAASANGNHELMPIGHGLVQQQNVTKQDGDMRPFHAFTVPPVAIPDLKEKGFDEIPWEAMFRAPGNDGNRRELITLDASKLAAAKVDYSYSLWTKLSEDPNAKTVTFYGCFFGAERVEIGDTLRLRSLPAEFNVPAETGVLGLRFIFTTKDYPGGVFFRGHIYQPVKGDADPPNVVSEEHLPIALREESQWRNSTSPGKRWRWALVKENVVFKEQSIRGRFYPMNRLMPILNPAAFRQAVAQGQTDDQYAHLNNRMDGSGRYLGRRANRLEALGASVPHTARFALEPFVREEAFRDPGVAIE</sequence>
<keyword evidence="6" id="KW-1185">Reference proteome</keyword>
<evidence type="ECO:0000256" key="1">
    <source>
        <dbReference type="SAM" id="MobiDB-lite"/>
    </source>
</evidence>
<evidence type="ECO:0000313" key="5">
    <source>
        <dbReference type="EMBL" id="KPM42429.1"/>
    </source>
</evidence>
<feature type="region of interest" description="Disordered" evidence="1">
    <location>
        <begin position="602"/>
        <end position="728"/>
    </location>
</feature>
<feature type="compositionally biased region" description="Low complexity" evidence="1">
    <location>
        <begin position="633"/>
        <end position="650"/>
    </location>
</feature>
<keyword evidence="2" id="KW-1133">Transmembrane helix</keyword>
<proteinExistence type="predicted"/>
<feature type="domain" description="Cryptic loci regulator 2 N-terminal" evidence="4">
    <location>
        <begin position="509"/>
        <end position="563"/>
    </location>
</feature>
<dbReference type="GO" id="GO:0030466">
    <property type="term" value="P:silent mating-type cassette heterochromatin formation"/>
    <property type="evidence" value="ECO:0007669"/>
    <property type="project" value="TreeGrafter"/>
</dbReference>
<protein>
    <submittedName>
        <fullName evidence="5">Uncharacterized protein</fullName>
    </submittedName>
</protein>
<dbReference type="PANTHER" id="PTHR38046:SF1">
    <property type="entry name" value="CRYPTIC LOCI REGULATOR 2"/>
    <property type="match status" value="1"/>
</dbReference>
<keyword evidence="2" id="KW-0472">Membrane</keyword>
<feature type="domain" description="Cryptic loci regulator 2 C-terminal" evidence="3">
    <location>
        <begin position="865"/>
        <end position="979"/>
    </location>
</feature>
<feature type="transmembrane region" description="Helical" evidence="2">
    <location>
        <begin position="170"/>
        <end position="195"/>
    </location>
</feature>
<feature type="transmembrane region" description="Helical" evidence="2">
    <location>
        <begin position="12"/>
        <end position="36"/>
    </location>
</feature>
<dbReference type="InterPro" id="IPR038986">
    <property type="entry name" value="Clr2"/>
</dbReference>
<accession>A0A0P7B9N3</accession>
<dbReference type="InterPro" id="IPR018839">
    <property type="entry name" value="Tscrpt-silencing_Clr2_C"/>
</dbReference>
<feature type="region of interest" description="Disordered" evidence="1">
    <location>
        <begin position="425"/>
        <end position="453"/>
    </location>
</feature>
<dbReference type="Proteomes" id="UP000050424">
    <property type="component" value="Unassembled WGS sequence"/>
</dbReference>
<dbReference type="EMBL" id="LKCW01000049">
    <property type="protein sequence ID" value="KPM42429.1"/>
    <property type="molecule type" value="Genomic_DNA"/>
</dbReference>
<feature type="transmembrane region" description="Helical" evidence="2">
    <location>
        <begin position="101"/>
        <end position="123"/>
    </location>
</feature>
<evidence type="ECO:0000256" key="2">
    <source>
        <dbReference type="SAM" id="Phobius"/>
    </source>
</evidence>
<reference evidence="5 6" key="1">
    <citation type="submission" date="2015-09" db="EMBL/GenBank/DDBJ databases">
        <title>Draft genome of a European isolate of the apple canker pathogen Neonectria ditissima.</title>
        <authorList>
            <person name="Gomez-Cortecero A."/>
            <person name="Harrison R.J."/>
            <person name="Armitage A.D."/>
        </authorList>
    </citation>
    <scope>NUCLEOTIDE SEQUENCE [LARGE SCALE GENOMIC DNA]</scope>
    <source>
        <strain evidence="5 6">R09/05</strain>
    </source>
</reference>
<dbReference type="GO" id="GO:0031934">
    <property type="term" value="C:mating-type region heterochromatin"/>
    <property type="evidence" value="ECO:0007669"/>
    <property type="project" value="TreeGrafter"/>
</dbReference>
<feature type="transmembrane region" description="Helical" evidence="2">
    <location>
        <begin position="242"/>
        <end position="262"/>
    </location>
</feature>
<feature type="transmembrane region" description="Helical" evidence="2">
    <location>
        <begin position="43"/>
        <end position="63"/>
    </location>
</feature>
<dbReference type="InterPro" id="IPR031915">
    <property type="entry name" value="Clr2_N"/>
</dbReference>
<gene>
    <name evidence="5" type="ORF">AK830_g4136</name>
</gene>
<dbReference type="OrthoDB" id="2421327at2759"/>
<evidence type="ECO:0000259" key="3">
    <source>
        <dbReference type="Pfam" id="PF10383"/>
    </source>
</evidence>
<dbReference type="STRING" id="78410.A0A0P7B9N3"/>
<feature type="compositionally biased region" description="Pro residues" evidence="1">
    <location>
        <begin position="651"/>
        <end position="679"/>
    </location>
</feature>
<dbReference type="GO" id="GO:0033553">
    <property type="term" value="C:rDNA heterochromatin"/>
    <property type="evidence" value="ECO:0007669"/>
    <property type="project" value="TreeGrafter"/>
</dbReference>
<organism evidence="5 6">
    <name type="scientific">Neonectria ditissima</name>
    <dbReference type="NCBI Taxonomy" id="78410"/>
    <lineage>
        <taxon>Eukaryota</taxon>
        <taxon>Fungi</taxon>
        <taxon>Dikarya</taxon>
        <taxon>Ascomycota</taxon>
        <taxon>Pezizomycotina</taxon>
        <taxon>Sordariomycetes</taxon>
        <taxon>Hypocreomycetidae</taxon>
        <taxon>Hypocreales</taxon>
        <taxon>Nectriaceae</taxon>
        <taxon>Neonectria</taxon>
    </lineage>
</organism>
<feature type="region of interest" description="Disordered" evidence="1">
    <location>
        <begin position="319"/>
        <end position="345"/>
    </location>
</feature>
<dbReference type="PANTHER" id="PTHR38046">
    <property type="entry name" value="CRYPTIC LOCI REGULATOR 2"/>
    <property type="match status" value="1"/>
</dbReference>
<dbReference type="Pfam" id="PF16761">
    <property type="entry name" value="Clr2_transil"/>
    <property type="match status" value="1"/>
</dbReference>
<dbReference type="AlphaFoldDB" id="A0A0P7B9N3"/>
<feature type="compositionally biased region" description="Basic and acidic residues" evidence="1">
    <location>
        <begin position="330"/>
        <end position="342"/>
    </location>
</feature>
<name>A0A0P7B9N3_9HYPO</name>
<dbReference type="Pfam" id="PF10383">
    <property type="entry name" value="Clr2"/>
    <property type="match status" value="1"/>
</dbReference>
<comment type="caution">
    <text evidence="5">The sequence shown here is derived from an EMBL/GenBank/DDBJ whole genome shotgun (WGS) entry which is preliminary data.</text>
</comment>
<evidence type="ECO:0000313" key="6">
    <source>
        <dbReference type="Proteomes" id="UP000050424"/>
    </source>
</evidence>
<feature type="compositionally biased region" description="Polar residues" evidence="1">
    <location>
        <begin position="619"/>
        <end position="632"/>
    </location>
</feature>
<feature type="compositionally biased region" description="Basic and acidic residues" evidence="1">
    <location>
        <begin position="437"/>
        <end position="448"/>
    </location>
</feature>